<protein>
    <recommendedName>
        <fullName evidence="5">Sel1 repeat family protein</fullName>
    </recommendedName>
</protein>
<keyword evidence="2" id="KW-0812">Transmembrane</keyword>
<proteinExistence type="predicted"/>
<dbReference type="Proteomes" id="UP001156921">
    <property type="component" value="Unassembled WGS sequence"/>
</dbReference>
<dbReference type="RefSeq" id="WP_284221174.1">
    <property type="nucleotide sequence ID" value="NZ_BSOY01000009.1"/>
</dbReference>
<comment type="caution">
    <text evidence="3">The sequence shown here is derived from an EMBL/GenBank/DDBJ whole genome shotgun (WGS) entry which is preliminary data.</text>
</comment>
<feature type="transmembrane region" description="Helical" evidence="2">
    <location>
        <begin position="21"/>
        <end position="39"/>
    </location>
</feature>
<evidence type="ECO:0000313" key="3">
    <source>
        <dbReference type="EMBL" id="GLS00687.1"/>
    </source>
</evidence>
<name>A0ABQ6BGX0_9CAUL</name>
<evidence type="ECO:0000313" key="4">
    <source>
        <dbReference type="Proteomes" id="UP001156921"/>
    </source>
</evidence>
<dbReference type="EMBL" id="BSOY01000009">
    <property type="protein sequence ID" value="GLS00687.1"/>
    <property type="molecule type" value="Genomic_DNA"/>
</dbReference>
<dbReference type="SMART" id="SM00671">
    <property type="entry name" value="SEL1"/>
    <property type="match status" value="2"/>
</dbReference>
<feature type="region of interest" description="Disordered" evidence="1">
    <location>
        <begin position="214"/>
        <end position="238"/>
    </location>
</feature>
<dbReference type="PANTHER" id="PTHR11102">
    <property type="entry name" value="SEL-1-LIKE PROTEIN"/>
    <property type="match status" value="1"/>
</dbReference>
<dbReference type="PANTHER" id="PTHR11102:SF160">
    <property type="entry name" value="ERAD-ASSOCIATED E3 UBIQUITIN-PROTEIN LIGASE COMPONENT HRD3"/>
    <property type="match status" value="1"/>
</dbReference>
<gene>
    <name evidence="3" type="primary">stpA</name>
    <name evidence="3" type="ORF">GCM10007859_06950</name>
</gene>
<sequence length="494" mass="54619">MSEGRSNQEGGSRFGRGRGPVAIAAVAGVLALTALGMVSCGNGNGGGMQFWQRNDAASNACPRPASLTGSEFNAQETGLRALRRAAFRGDFFAQLELGGRYAAIRATDKNIEDPIESATWYAMALANDEGYAPINRVDRGGFGGWRPLSKYDDCRAWERHTAYQRLDRQLGQMTREEQEAVRDRVIYVLSTQDAHGYRTLARLHDGLYGPFGEPEDNREAREAWGRNPGGNSRDRNRRGYYSATNLFQRNDVDAYLYNYLAVQTGDVGAYVLLRDFERSAPSRDTYQRFVETKARQWTPPFEFYPNTAPQSGVPFSDESRPRGDAYEYALGRMGSELPFLHVGRALRYLGISDTVANRPEDLSKRQIETLEAMLGHPMEGRLSYLERVRAIQMAAINGSSEAQLVLAVMYAEGVGLPADYARAFKWFEEAARQGSPEAKFAMSSYFALGVAGVADQDKAQAVALRIDSALSGFGPSAGRLQAVLAQVSRSQQRR</sequence>
<organism evidence="3 4">
    <name type="scientific">Brevundimonas denitrificans</name>
    <dbReference type="NCBI Taxonomy" id="1443434"/>
    <lineage>
        <taxon>Bacteria</taxon>
        <taxon>Pseudomonadati</taxon>
        <taxon>Pseudomonadota</taxon>
        <taxon>Alphaproteobacteria</taxon>
        <taxon>Caulobacterales</taxon>
        <taxon>Caulobacteraceae</taxon>
        <taxon>Brevundimonas</taxon>
    </lineage>
</organism>
<reference evidence="4" key="1">
    <citation type="journal article" date="2019" name="Int. J. Syst. Evol. Microbiol.">
        <title>The Global Catalogue of Microorganisms (GCM) 10K type strain sequencing project: providing services to taxonomists for standard genome sequencing and annotation.</title>
        <authorList>
            <consortium name="The Broad Institute Genomics Platform"/>
            <consortium name="The Broad Institute Genome Sequencing Center for Infectious Disease"/>
            <person name="Wu L."/>
            <person name="Ma J."/>
        </authorList>
    </citation>
    <scope>NUCLEOTIDE SEQUENCE [LARGE SCALE GENOMIC DNA]</scope>
    <source>
        <strain evidence="4">NBRC 110107</strain>
    </source>
</reference>
<evidence type="ECO:0000256" key="1">
    <source>
        <dbReference type="SAM" id="MobiDB-lite"/>
    </source>
</evidence>
<dbReference type="Gene3D" id="1.25.40.10">
    <property type="entry name" value="Tetratricopeptide repeat domain"/>
    <property type="match status" value="1"/>
</dbReference>
<dbReference type="InterPro" id="IPR050767">
    <property type="entry name" value="Sel1_AlgK"/>
</dbReference>
<keyword evidence="2" id="KW-0472">Membrane</keyword>
<feature type="compositionally biased region" description="Basic and acidic residues" evidence="1">
    <location>
        <begin position="215"/>
        <end position="224"/>
    </location>
</feature>
<evidence type="ECO:0008006" key="5">
    <source>
        <dbReference type="Google" id="ProtNLM"/>
    </source>
</evidence>
<dbReference type="InterPro" id="IPR011990">
    <property type="entry name" value="TPR-like_helical_dom_sf"/>
</dbReference>
<accession>A0ABQ6BGX0</accession>
<evidence type="ECO:0000256" key="2">
    <source>
        <dbReference type="SAM" id="Phobius"/>
    </source>
</evidence>
<dbReference type="InterPro" id="IPR006597">
    <property type="entry name" value="Sel1-like"/>
</dbReference>
<dbReference type="Pfam" id="PF08238">
    <property type="entry name" value="Sel1"/>
    <property type="match status" value="1"/>
</dbReference>
<keyword evidence="4" id="KW-1185">Reference proteome</keyword>
<keyword evidence="2" id="KW-1133">Transmembrane helix</keyword>
<dbReference type="SUPFAM" id="SSF81901">
    <property type="entry name" value="HCP-like"/>
    <property type="match status" value="1"/>
</dbReference>